<dbReference type="OrthoDB" id="2376738at2"/>
<dbReference type="AlphaFoldDB" id="A0A1M6PF58"/>
<accession>A0A1M6PF58</accession>
<organism evidence="1 2">
    <name type="scientific">Alicyclobacillus tolerans</name>
    <dbReference type="NCBI Taxonomy" id="90970"/>
    <lineage>
        <taxon>Bacteria</taxon>
        <taxon>Bacillati</taxon>
        <taxon>Bacillota</taxon>
        <taxon>Bacilli</taxon>
        <taxon>Bacillales</taxon>
        <taxon>Alicyclobacillaceae</taxon>
        <taxon>Alicyclobacillus</taxon>
    </lineage>
</organism>
<proteinExistence type="predicted"/>
<sequence>MGEPYFLQYQLSDDRVVMLQFSNINDRDGCHISLDMYKAQLGPVTQAVMERILAKFQGTVWGGLDQS</sequence>
<evidence type="ECO:0000313" key="2">
    <source>
        <dbReference type="Proteomes" id="UP000184016"/>
    </source>
</evidence>
<protein>
    <submittedName>
        <fullName evidence="1">Uncharacterized protein</fullName>
    </submittedName>
</protein>
<dbReference type="EMBL" id="FRAF01000008">
    <property type="protein sequence ID" value="SHK06598.1"/>
    <property type="molecule type" value="Genomic_DNA"/>
</dbReference>
<dbReference type="Proteomes" id="UP000184016">
    <property type="component" value="Unassembled WGS sequence"/>
</dbReference>
<reference evidence="2" key="1">
    <citation type="submission" date="2016-11" db="EMBL/GenBank/DDBJ databases">
        <authorList>
            <person name="Varghese N."/>
            <person name="Submissions S."/>
        </authorList>
    </citation>
    <scope>NUCLEOTIDE SEQUENCE [LARGE SCALE GENOMIC DNA]</scope>
    <source>
        <strain evidence="2">USBA-503</strain>
    </source>
</reference>
<gene>
    <name evidence="1" type="ORF">SAMN05443507_10816</name>
</gene>
<name>A0A1M6PF58_9BACL</name>
<keyword evidence="2" id="KW-1185">Reference proteome</keyword>
<evidence type="ECO:0000313" key="1">
    <source>
        <dbReference type="EMBL" id="SHK06598.1"/>
    </source>
</evidence>